<protein>
    <submittedName>
        <fullName evidence="1">Uncharacterized protein</fullName>
    </submittedName>
</protein>
<comment type="caution">
    <text evidence="1">The sequence shown here is derived from an EMBL/GenBank/DDBJ whole genome shotgun (WGS) entry which is preliminary data.</text>
</comment>
<evidence type="ECO:0000313" key="1">
    <source>
        <dbReference type="EMBL" id="MBA2850808.1"/>
    </source>
</evidence>
<dbReference type="RefSeq" id="WP_181500853.1">
    <property type="nucleotide sequence ID" value="NZ_JACDUH010000001.1"/>
</dbReference>
<evidence type="ECO:0000313" key="2">
    <source>
        <dbReference type="Proteomes" id="UP000564425"/>
    </source>
</evidence>
<accession>A0A7J9NT12</accession>
<proteinExistence type="predicted"/>
<dbReference type="EMBL" id="JACDUH010000001">
    <property type="protein sequence ID" value="MBA2850808.1"/>
    <property type="molecule type" value="Genomic_DNA"/>
</dbReference>
<name>A0A7J9NT12_METMI</name>
<reference evidence="1 2" key="1">
    <citation type="submission" date="2020-07" db="EMBL/GenBank/DDBJ databases">
        <title>Genomic Encyclopedia of Type Strains, Phase IV (KMG-V): Genome sequencing to study the core and pangenomes of soil and plant-associated prokaryotes.</title>
        <authorList>
            <person name="Whitman W."/>
        </authorList>
    </citation>
    <scope>NUCLEOTIDE SEQUENCE [LARGE SCALE GENOMIC DNA]</scope>
    <source>
        <strain evidence="1 2">A1</strain>
    </source>
</reference>
<gene>
    <name evidence="1" type="ORF">HNP86_000939</name>
</gene>
<sequence>MKLLKIINISLLVVALIFSGCTDSTAETGDNITIQNNLSINESSTNISKTETGEYYENSTDTTINKSDSVYEKHDAYIIGYPDRTDEYYLENSEKTEILDNLALKLDNVISEDYILECYIKTYEEDPKYPKCNATILSDRLIINEQFITGAVETINYINKTYKINRVLIIAIDAETGEKYCSVETSGEYYENIELIFKYMLGDEFQITYWNRDMNNYTIEKLN</sequence>
<dbReference type="PROSITE" id="PS51257">
    <property type="entry name" value="PROKAR_LIPOPROTEIN"/>
    <property type="match status" value="1"/>
</dbReference>
<organism evidence="1 2">
    <name type="scientific">Methanococcus maripaludis</name>
    <name type="common">Methanococcus deltae</name>
    <dbReference type="NCBI Taxonomy" id="39152"/>
    <lineage>
        <taxon>Archaea</taxon>
        <taxon>Methanobacteriati</taxon>
        <taxon>Methanobacteriota</taxon>
        <taxon>Methanomada group</taxon>
        <taxon>Methanococci</taxon>
        <taxon>Methanococcales</taxon>
        <taxon>Methanococcaceae</taxon>
        <taxon>Methanococcus</taxon>
    </lineage>
</organism>
<dbReference type="AlphaFoldDB" id="A0A7J9NT12"/>
<dbReference type="Proteomes" id="UP000564425">
    <property type="component" value="Unassembled WGS sequence"/>
</dbReference>